<feature type="compositionally biased region" description="Basic residues" evidence="1">
    <location>
        <begin position="13"/>
        <end position="22"/>
    </location>
</feature>
<sequence>MQLHHQTAGEKRSKIRRGKIAKPKSIPNPARNARPPPPSPAASHYKRGVRNLYCTTNPNSLDSDEPQFMACHLSPLFNLRLLLLLGAVLGNAVLVRAGGAEASDRAEPDPYSILTWHDYSPPSPPLPPPDPASSTATCEGDLHGKGDFRTHCEVFEEVELGDDIYITGNGSLVLLSGASLTCEKVGCVISANLSGEVHLSRGVRVRAGRVSLVATNITVADTVVVNTTALAGAPPDRTSGVPTGTHGDGGGHGGRGASCFVKEGQTQEDSWGGDAYAWSDLEHPWSYGSKGGSTSVEKDYGGAGGGIVWLFADDLVMNGTVLADGGDSNEKGGGGSGGSIFIRAASMYGGGKISASGGDGLAGGGGGRVSINVFSRHDDTQIFVHGGRSSGCPDNAGAAGTLYEAVPKSLIVSNNNLSTQTDTLLLEFPNQPLWTNVFVRNRAKVAVPLLWSRVQVQGQLSLLSGAILTFGLTGYPYSEFELMAEELLMSDSIIKVFGALRMSVKMLLMWNSRMEIDGGGDSIVATSLLDASNLIVLKESSVIHSNANLGVRGQGVLNLSGDGDTIEAQRLILSLFYSIQVGPGSVLRGPLVNRSSDDVAPKLNCEADSCPVEIIHPPEDCNLNSSLSFTLQVCRVEDIDVWGVVQGTVIHFNRARSVTVHTSGTISATGFGCRSGVGQGKMLRSGVCGGGGHGGKGGNGFYKGDLAEGGAIYGNADLPCELGSGSGNDSTELSTAGGGIIVMGSWDYSLPSLALYGSVESNGGSYASGSVGGPGGGSGGTILLFVHTLSLAESSVLSSVGGFGSTGSGGGGGGRIHFHWSNIPTGDEYVPVAAVKGSILTSGGVSKGLGYSGGNGTVTGKACPKGLYGTFCKECPLGTYKNVTGSSKSLCFPCPPGELPHRAIYTNVRGGAAETPCPYRCVSDRYRMPHCYTALEELIYTFGGPWLFGLFLSGLLILLALVLSVARMKFVGTDELPGPAPTHQGSQIDHSFPFLESLNEVIETNRAEESQGHVHRMYFMGPNTFSEPWHLPHSPPEQITEIVYEDAFNRFVDEINTLAAYQWWEGSIYSILCILAYPLAWSWQQWRRRKKLQRLREFVRSEYDHSCLKSCRSRALYEGLKVTATPDLMLGYLDFFLGGDEKRPDLPPRLRQRFPMSLIFGGDGSYMAPFSLNSDSVLTSLMSQAVPSWIWHRLVAGLNAQLRLVRGGNLKVTFLPVINWLESHANPSLAENGIRVDLAWFQATALGYCQLGLLVYAVEGEAALTEPDGSPRVKIEQHTPTQNMLADTQLSQSRIKDALMRKRITGGVLNSNSLRTLKDRRDLFYPFSHILHNSKPVGHQDLVGLVISILLLADFSLVLLTFLQLYSYSMVDVLLVLFILPLGILSPFPAGINALFSHGPRRSAGLARVYALWNITSLVNVVVAFICGFVHYKLSTKTHPSVQPWNLGTDESGWWLFPTGLMLLKCIQARLVDWHVANLEIQDRAVYSNDPNIFWQS</sequence>
<evidence type="ECO:0000313" key="4">
    <source>
        <dbReference type="EMBL" id="AQK90703.1"/>
    </source>
</evidence>
<dbReference type="InParanoid" id="A0A1D6FFI8"/>
<dbReference type="EMBL" id="CM000784">
    <property type="protein sequence ID" value="AQK90703.1"/>
    <property type="molecule type" value="Genomic_DNA"/>
</dbReference>
<feature type="region of interest" description="Disordered" evidence="1">
    <location>
        <begin position="117"/>
        <end position="140"/>
    </location>
</feature>
<dbReference type="SMART" id="SM01411">
    <property type="entry name" value="Ephrin_rec_like"/>
    <property type="match status" value="1"/>
</dbReference>
<dbReference type="FunCoup" id="A0A1D6FFI8">
    <property type="interactions" value="724"/>
</dbReference>
<reference evidence="4" key="1">
    <citation type="submission" date="2015-12" db="EMBL/GenBank/DDBJ databases">
        <title>Update maize B73 reference genome by single molecule sequencing technologies.</title>
        <authorList>
            <consortium name="Maize Genome Sequencing Project"/>
            <person name="Ware D."/>
        </authorList>
    </citation>
    <scope>NUCLEOTIDE SEQUENCE</scope>
    <source>
        <tissue evidence="4">Seedling</tissue>
    </source>
</reference>
<feature type="domain" description="DUF8003" evidence="3">
    <location>
        <begin position="858"/>
        <end position="932"/>
    </location>
</feature>
<keyword evidence="2" id="KW-1133">Transmembrane helix</keyword>
<proteinExistence type="predicted"/>
<organism evidence="4">
    <name type="scientific">Zea mays</name>
    <name type="common">Maize</name>
    <dbReference type="NCBI Taxonomy" id="4577"/>
    <lineage>
        <taxon>Eukaryota</taxon>
        <taxon>Viridiplantae</taxon>
        <taxon>Streptophyta</taxon>
        <taxon>Embryophyta</taxon>
        <taxon>Tracheophyta</taxon>
        <taxon>Spermatophyta</taxon>
        <taxon>Magnoliopsida</taxon>
        <taxon>Liliopsida</taxon>
        <taxon>Poales</taxon>
        <taxon>Poaceae</taxon>
        <taxon>PACMAD clade</taxon>
        <taxon>Panicoideae</taxon>
        <taxon>Andropogonodae</taxon>
        <taxon>Andropogoneae</taxon>
        <taxon>Tripsacinae</taxon>
        <taxon>Zea</taxon>
    </lineage>
</organism>
<dbReference type="PANTHER" id="PTHR31513:SF1">
    <property type="entry name" value="EPHRIN TYPE-B RECEPTOR"/>
    <property type="match status" value="1"/>
</dbReference>
<evidence type="ECO:0000259" key="3">
    <source>
        <dbReference type="Pfam" id="PF26010"/>
    </source>
</evidence>
<dbReference type="Pfam" id="PF26010">
    <property type="entry name" value="DUF8003"/>
    <property type="match status" value="1"/>
</dbReference>
<accession>A0A1D6FFI8</accession>
<keyword evidence="2" id="KW-0472">Membrane</keyword>
<feature type="compositionally biased region" description="Pro residues" evidence="1">
    <location>
        <begin position="121"/>
        <end position="131"/>
    </location>
</feature>
<feature type="transmembrane region" description="Helical" evidence="2">
    <location>
        <begin position="1373"/>
        <end position="1397"/>
    </location>
</feature>
<evidence type="ECO:0000256" key="1">
    <source>
        <dbReference type="SAM" id="MobiDB-lite"/>
    </source>
</evidence>
<dbReference type="STRING" id="4577.A0A1D6FFI8"/>
<evidence type="ECO:0000256" key="2">
    <source>
        <dbReference type="SAM" id="Phobius"/>
    </source>
</evidence>
<gene>
    <name evidence="4" type="ORF">ZEAMMB73_Zm00001d008789</name>
</gene>
<dbReference type="InterPro" id="IPR058316">
    <property type="entry name" value="DUF8003"/>
</dbReference>
<feature type="transmembrane region" description="Helical" evidence="2">
    <location>
        <begin position="1409"/>
        <end position="1432"/>
    </location>
</feature>
<dbReference type="IntAct" id="A0A1D6FFI8">
    <property type="interactions" value="7"/>
</dbReference>
<feature type="transmembrane region" description="Helical" evidence="2">
    <location>
        <begin position="946"/>
        <end position="966"/>
    </location>
</feature>
<feature type="transmembrane region" description="Helical" evidence="2">
    <location>
        <begin position="1342"/>
        <end position="1367"/>
    </location>
</feature>
<protein>
    <recommendedName>
        <fullName evidence="3">DUF8003 domain-containing protein</fullName>
    </recommendedName>
</protein>
<feature type="region of interest" description="Disordered" evidence="1">
    <location>
        <begin position="1"/>
        <end position="45"/>
    </location>
</feature>
<dbReference type="ExpressionAtlas" id="A0A1D6FFI8">
    <property type="expression patterns" value="baseline and differential"/>
</dbReference>
<dbReference type="PANTHER" id="PTHR31513">
    <property type="entry name" value="EPHRIN TYPE-B RECEPTOR"/>
    <property type="match status" value="1"/>
</dbReference>
<keyword evidence="2" id="KW-0812">Transmembrane</keyword>
<name>A0A1D6FFI8_MAIZE</name>